<dbReference type="GO" id="GO:0008783">
    <property type="term" value="F:agmatinase activity"/>
    <property type="evidence" value="ECO:0007669"/>
    <property type="project" value="UniProtKB-EC"/>
</dbReference>
<dbReference type="Pfam" id="PF00491">
    <property type="entry name" value="Arginase"/>
    <property type="match status" value="1"/>
</dbReference>
<evidence type="ECO:0000256" key="4">
    <source>
        <dbReference type="RuleBase" id="RU003684"/>
    </source>
</evidence>
<dbReference type="InterPro" id="IPR023696">
    <property type="entry name" value="Ureohydrolase_dom_sf"/>
</dbReference>
<name>A0ABY7JNM5_9FIRM</name>
<evidence type="ECO:0000313" key="5">
    <source>
        <dbReference type="EMBL" id="WAW14980.1"/>
    </source>
</evidence>
<organism evidence="5 6">
    <name type="scientific">Peptostreptococcus equinus</name>
    <dbReference type="NCBI Taxonomy" id="3003601"/>
    <lineage>
        <taxon>Bacteria</taxon>
        <taxon>Bacillati</taxon>
        <taxon>Bacillota</taxon>
        <taxon>Clostridia</taxon>
        <taxon>Peptostreptococcales</taxon>
        <taxon>Peptostreptococcaceae</taxon>
        <taxon>Peptostreptococcus</taxon>
    </lineage>
</organism>
<keyword evidence="6" id="KW-1185">Reference proteome</keyword>
<accession>A0ABY7JNM5</accession>
<keyword evidence="2" id="KW-0479">Metal-binding</keyword>
<dbReference type="InterPro" id="IPR020855">
    <property type="entry name" value="Ureohydrolase_Mn_BS"/>
</dbReference>
<dbReference type="Proteomes" id="UP001164187">
    <property type="component" value="Chromosome"/>
</dbReference>
<dbReference type="SUPFAM" id="SSF52768">
    <property type="entry name" value="Arginase/deacetylase"/>
    <property type="match status" value="1"/>
</dbReference>
<dbReference type="PANTHER" id="PTHR11358:SF26">
    <property type="entry name" value="GUANIDINO ACID HYDROLASE, MITOCHONDRIAL"/>
    <property type="match status" value="1"/>
</dbReference>
<dbReference type="EC" id="3.5.3.11" evidence="5"/>
<evidence type="ECO:0000313" key="6">
    <source>
        <dbReference type="Proteomes" id="UP001164187"/>
    </source>
</evidence>
<dbReference type="Gene3D" id="3.40.800.10">
    <property type="entry name" value="Ureohydrolase domain"/>
    <property type="match status" value="1"/>
</dbReference>
<dbReference type="PROSITE" id="PS51409">
    <property type="entry name" value="ARGINASE_2"/>
    <property type="match status" value="1"/>
</dbReference>
<evidence type="ECO:0000256" key="1">
    <source>
        <dbReference type="ARBA" id="ARBA00009227"/>
    </source>
</evidence>
<evidence type="ECO:0000256" key="2">
    <source>
        <dbReference type="ARBA" id="ARBA00022723"/>
    </source>
</evidence>
<dbReference type="InterPro" id="IPR005925">
    <property type="entry name" value="Agmatinase-rel"/>
</dbReference>
<gene>
    <name evidence="5" type="primary">speB</name>
    <name evidence="5" type="ORF">O0R46_00550</name>
</gene>
<dbReference type="EMBL" id="CP114052">
    <property type="protein sequence ID" value="WAW14980.1"/>
    <property type="molecule type" value="Genomic_DNA"/>
</dbReference>
<dbReference type="PANTHER" id="PTHR11358">
    <property type="entry name" value="ARGINASE/AGMATINASE"/>
    <property type="match status" value="1"/>
</dbReference>
<keyword evidence="3 4" id="KW-0378">Hydrolase</keyword>
<sequence length="280" mass="31359">MIKANPAFMACDTDYEDAKIVIFGAPFDGTVSYRPGTRFASAEVRKESYGIESYSPFLQKDLEEKNICDIGDLDLPFGNARRALDEIYKNTKMIITDSKTPLMIGGEHLVTLGCVEAVYEKYPDLCILHLDAHADLREDYLGEKLSHASVIRRCYELIGDGKIFQLGIRSMTKDEDLFAQKHTYQCKYNLSKLDEYLEIIGNRPLYITIDLDVLDPAFFPGTGTPEPCGISSIDLINAIHKFSGLNIVAIDVNELSPHYDHSGVSTITACKMIRELLLTI</sequence>
<dbReference type="InterPro" id="IPR006035">
    <property type="entry name" value="Ureohydrolase"/>
</dbReference>
<protein>
    <submittedName>
        <fullName evidence="5">Agmatinase</fullName>
        <ecNumber evidence="5">3.5.3.11</ecNumber>
    </submittedName>
</protein>
<comment type="similarity">
    <text evidence="1">Belongs to the arginase family. Agmatinase subfamily.</text>
</comment>
<reference evidence="5" key="1">
    <citation type="submission" date="2022-12" db="EMBL/GenBank/DDBJ databases">
        <title>Peptostreptococcus.</title>
        <authorList>
            <person name="Lee S.H."/>
        </authorList>
    </citation>
    <scope>NUCLEOTIDE SEQUENCE</scope>
    <source>
        <strain evidence="5">CBA3647</strain>
    </source>
</reference>
<dbReference type="NCBIfam" id="TIGR01230">
    <property type="entry name" value="agmatinase"/>
    <property type="match status" value="1"/>
</dbReference>
<dbReference type="PIRSF" id="PIRSF036979">
    <property type="entry name" value="Arginase"/>
    <property type="match status" value="1"/>
</dbReference>
<dbReference type="RefSeq" id="WP_269311672.1">
    <property type="nucleotide sequence ID" value="NZ_CP114052.1"/>
</dbReference>
<dbReference type="PROSITE" id="PS01053">
    <property type="entry name" value="ARGINASE_1"/>
    <property type="match status" value="1"/>
</dbReference>
<evidence type="ECO:0000256" key="3">
    <source>
        <dbReference type="ARBA" id="ARBA00022801"/>
    </source>
</evidence>
<dbReference type="CDD" id="cd11593">
    <property type="entry name" value="Agmatinase-like_2"/>
    <property type="match status" value="1"/>
</dbReference>
<proteinExistence type="inferred from homology"/>